<dbReference type="AlphaFoldDB" id="A0A8H6JPZ2"/>
<name>A0A8H6JPZ2_9PEZI</name>
<dbReference type="EMBL" id="WIGN01000026">
    <property type="protein sequence ID" value="KAF6816675.1"/>
    <property type="molecule type" value="Genomic_DNA"/>
</dbReference>
<comment type="caution">
    <text evidence="1">The sequence shown here is derived from an EMBL/GenBank/DDBJ whole genome shotgun (WGS) entry which is preliminary data.</text>
</comment>
<reference evidence="1 2" key="1">
    <citation type="journal article" date="2020" name="Phytopathology">
        <title>Genome Sequence Resources of Colletotrichum truncatum, C. plurivorum, C. musicola, and C. sojae: Four Species Pathogenic to Soybean (Glycine max).</title>
        <authorList>
            <person name="Rogerio F."/>
            <person name="Boufleur T.R."/>
            <person name="Ciampi-Guillardi M."/>
            <person name="Sukno S.A."/>
            <person name="Thon M.R."/>
            <person name="Massola Junior N.S."/>
            <person name="Baroncelli R."/>
        </authorList>
    </citation>
    <scope>NUCLEOTIDE SEQUENCE [LARGE SCALE GENOMIC DNA]</scope>
    <source>
        <strain evidence="1 2">LFN0009</strain>
    </source>
</reference>
<dbReference type="Proteomes" id="UP000652219">
    <property type="component" value="Unassembled WGS sequence"/>
</dbReference>
<sequence>MGQPTWTRRRAGMLETLDEAIPEANGKSLAAERSVFRLLSQVSSPLRCHSTPNRDSVTCATDLERTRSVANGAPATKPSIGCWLFRSQRQRAALSKHLSHTVSRAIFRNETTTHSDDLPKWAVQYNEWSGLAPLSRKACTSKIHGAVVAKAQAR</sequence>
<gene>
    <name evidence="1" type="ORF">CSOJ01_02850</name>
</gene>
<evidence type="ECO:0000313" key="1">
    <source>
        <dbReference type="EMBL" id="KAF6816675.1"/>
    </source>
</evidence>
<protein>
    <submittedName>
        <fullName evidence="1">Uncharacterized protein</fullName>
    </submittedName>
</protein>
<evidence type="ECO:0000313" key="2">
    <source>
        <dbReference type="Proteomes" id="UP000652219"/>
    </source>
</evidence>
<keyword evidence="2" id="KW-1185">Reference proteome</keyword>
<organism evidence="1 2">
    <name type="scientific">Colletotrichum sojae</name>
    <dbReference type="NCBI Taxonomy" id="2175907"/>
    <lineage>
        <taxon>Eukaryota</taxon>
        <taxon>Fungi</taxon>
        <taxon>Dikarya</taxon>
        <taxon>Ascomycota</taxon>
        <taxon>Pezizomycotina</taxon>
        <taxon>Sordariomycetes</taxon>
        <taxon>Hypocreomycetidae</taxon>
        <taxon>Glomerellales</taxon>
        <taxon>Glomerellaceae</taxon>
        <taxon>Colletotrichum</taxon>
        <taxon>Colletotrichum orchidearum species complex</taxon>
    </lineage>
</organism>
<accession>A0A8H6JPZ2</accession>
<proteinExistence type="predicted"/>